<keyword evidence="3" id="KW-1185">Reference proteome</keyword>
<dbReference type="PANTHER" id="PTHR15192:SF8">
    <property type="entry name" value="FAD_NAD(P)-BINDING DOMAIN-CONTAINING PROTEIN"/>
    <property type="match status" value="1"/>
</dbReference>
<evidence type="ECO:0008006" key="4">
    <source>
        <dbReference type="Google" id="ProtNLM"/>
    </source>
</evidence>
<protein>
    <recommendedName>
        <fullName evidence="4">L-ornithine N(5)-oxygenase</fullName>
    </recommendedName>
</protein>
<dbReference type="STRING" id="1442371.A0A0D2GZ27"/>
<accession>A0A0D2GZ27</accession>
<dbReference type="InterPro" id="IPR036188">
    <property type="entry name" value="FAD/NAD-bd_sf"/>
</dbReference>
<organism evidence="2 3">
    <name type="scientific">Fonsecaea multimorphosa CBS 102226</name>
    <dbReference type="NCBI Taxonomy" id="1442371"/>
    <lineage>
        <taxon>Eukaryota</taxon>
        <taxon>Fungi</taxon>
        <taxon>Dikarya</taxon>
        <taxon>Ascomycota</taxon>
        <taxon>Pezizomycotina</taxon>
        <taxon>Eurotiomycetes</taxon>
        <taxon>Chaetothyriomycetidae</taxon>
        <taxon>Chaetothyriales</taxon>
        <taxon>Herpotrichiellaceae</taxon>
        <taxon>Fonsecaea</taxon>
    </lineage>
</organism>
<dbReference type="GeneID" id="27715231"/>
<sequence>MAHGEPQKIDTVIVDRRGSKTDHGSLVNSIGNGPSALILSYILHGHIPYYDKSSPHPDAILNEKLLRLAHDLLDIDFDYLTEHFAGSRFSYSTQALPVNVLLDTLVRPLGETDDAEKKTCVRWAYEPSRAVPHMVIGQTHSAGGQWVENPVRASWDIGTLSYAGMISLPGYGFDEHYQKRNGRPMPVYLRPSRHAVADYLAEYPYHVGIAVSVRNGEQVSGISRRGDGFYVASHNILCRNLVLASGVFSELIQPRPLLRPLVELPAKQMGPSPNPLLVIGSGFSAADVIISSPPNQRIIHIYKWAPSTSPSPLRACHQQAYPEYAGVYRRMKLAANPSPTPKDKRLRNRRIMSEFESSRDWNATYEGLPNTEVIGVQVTDNGLAAIVTLQHASKTEPPFQRHVSGLEYVVGRRGSLNYLSRSLLREVVTKEIDVPPPSNAGLISAQILREKANEDLEVAPHVFIIGSLTGDSLIRFAYGGCAYAAGKIMRDESQSGKNEVELNKSRNTGAVKVCLGQYQTPASSPKIPAMNGLDGHESSPVSLAERTVMSLDRRK</sequence>
<dbReference type="Proteomes" id="UP000053411">
    <property type="component" value="Unassembled WGS sequence"/>
</dbReference>
<reference evidence="2 3" key="1">
    <citation type="submission" date="2015-01" db="EMBL/GenBank/DDBJ databases">
        <title>The Genome Sequence of Fonsecaea multimorphosa CBS 102226.</title>
        <authorList>
            <consortium name="The Broad Institute Genomics Platform"/>
            <person name="Cuomo C."/>
            <person name="de Hoog S."/>
            <person name="Gorbushina A."/>
            <person name="Stielow B."/>
            <person name="Teixiera M."/>
            <person name="Abouelleil A."/>
            <person name="Chapman S.B."/>
            <person name="Priest M."/>
            <person name="Young S.K."/>
            <person name="Wortman J."/>
            <person name="Nusbaum C."/>
            <person name="Birren B."/>
        </authorList>
    </citation>
    <scope>NUCLEOTIDE SEQUENCE [LARGE SCALE GENOMIC DNA]</scope>
    <source>
        <strain evidence="2 3">CBS 102226</strain>
    </source>
</reference>
<proteinExistence type="predicted"/>
<dbReference type="AlphaFoldDB" id="A0A0D2GZ27"/>
<evidence type="ECO:0000256" key="1">
    <source>
        <dbReference type="SAM" id="MobiDB-lite"/>
    </source>
</evidence>
<evidence type="ECO:0000313" key="2">
    <source>
        <dbReference type="EMBL" id="KIX94795.1"/>
    </source>
</evidence>
<dbReference type="VEuPathDB" id="FungiDB:Z520_09485"/>
<dbReference type="RefSeq" id="XP_016628918.1">
    <property type="nucleotide sequence ID" value="XM_016779979.1"/>
</dbReference>
<gene>
    <name evidence="2" type="ORF">Z520_09485</name>
</gene>
<dbReference type="EMBL" id="KN848085">
    <property type="protein sequence ID" value="KIX94795.1"/>
    <property type="molecule type" value="Genomic_DNA"/>
</dbReference>
<dbReference type="Gene3D" id="3.50.50.60">
    <property type="entry name" value="FAD/NAD(P)-binding domain"/>
    <property type="match status" value="1"/>
</dbReference>
<dbReference type="InterPro" id="IPR029731">
    <property type="entry name" value="OSGIN1/2"/>
</dbReference>
<feature type="region of interest" description="Disordered" evidence="1">
    <location>
        <begin position="522"/>
        <end position="555"/>
    </location>
</feature>
<evidence type="ECO:0000313" key="3">
    <source>
        <dbReference type="Proteomes" id="UP000053411"/>
    </source>
</evidence>
<name>A0A0D2GZ27_9EURO</name>
<dbReference type="SUPFAM" id="SSF51905">
    <property type="entry name" value="FAD/NAD(P)-binding domain"/>
    <property type="match status" value="1"/>
</dbReference>
<dbReference type="PANTHER" id="PTHR15192">
    <property type="entry name" value="PROTEIN CBG05349"/>
    <property type="match status" value="1"/>
</dbReference>
<dbReference type="OrthoDB" id="412005at2759"/>